<reference evidence="1 2" key="1">
    <citation type="submission" date="2016-11" db="EMBL/GenBank/DDBJ databases">
        <authorList>
            <person name="Jaros S."/>
            <person name="Januszkiewicz K."/>
            <person name="Wedrychowicz H."/>
        </authorList>
    </citation>
    <scope>NUCLEOTIDE SEQUENCE [LARGE SCALE GENOMIC DNA]</scope>
    <source>
        <strain evidence="1 2">DSM 6191</strain>
    </source>
</reference>
<dbReference type="RefSeq" id="WP_073022738.1">
    <property type="nucleotide sequence ID" value="NZ_FQXU01000022.1"/>
</dbReference>
<evidence type="ECO:0000313" key="1">
    <source>
        <dbReference type="EMBL" id="SHI85410.1"/>
    </source>
</evidence>
<dbReference type="AlphaFoldDB" id="A0A1M6EJC7"/>
<keyword evidence="1" id="KW-0378">Hydrolase</keyword>
<gene>
    <name evidence="1" type="ORF">SAMN02745941_04456</name>
</gene>
<dbReference type="EMBL" id="FQXU01000022">
    <property type="protein sequence ID" value="SHI85410.1"/>
    <property type="molecule type" value="Genomic_DNA"/>
</dbReference>
<protein>
    <submittedName>
        <fullName evidence="1">L-2-amino-thiazoline-4-carboxylic acid hydrolase</fullName>
    </submittedName>
</protein>
<name>A0A1M6EJC7_9CLOT</name>
<organism evidence="1 2">
    <name type="scientific">Clostridium intestinale DSM 6191</name>
    <dbReference type="NCBI Taxonomy" id="1121320"/>
    <lineage>
        <taxon>Bacteria</taxon>
        <taxon>Bacillati</taxon>
        <taxon>Bacillota</taxon>
        <taxon>Clostridia</taxon>
        <taxon>Eubacteriales</taxon>
        <taxon>Clostridiaceae</taxon>
        <taxon>Clostridium</taxon>
    </lineage>
</organism>
<dbReference type="GO" id="GO:0016787">
    <property type="term" value="F:hydrolase activity"/>
    <property type="evidence" value="ECO:0007669"/>
    <property type="project" value="UniProtKB-KW"/>
</dbReference>
<proteinExistence type="predicted"/>
<dbReference type="Proteomes" id="UP000184241">
    <property type="component" value="Unassembled WGS sequence"/>
</dbReference>
<sequence>MSKKQIDKEYAIEQVRLASRHFGDLYFYFAKVLVEELGNEKTGEILKKVLFEKAIERTESMRERAKKENLDLVSDNIFKLTDVPFLGWVPELKESHCPYGVSWISRFEKNPWFKEFASLYCDVTDTTISEGFTGDTSHKITKNVLWGDKSCERIYFSKDELLRGEYTYGKKEDK</sequence>
<accession>A0A1M6EJC7</accession>
<evidence type="ECO:0000313" key="2">
    <source>
        <dbReference type="Proteomes" id="UP000184241"/>
    </source>
</evidence>